<gene>
    <name evidence="1" type="ORF">JOB18_027402</name>
</gene>
<evidence type="ECO:0000313" key="2">
    <source>
        <dbReference type="Proteomes" id="UP000693946"/>
    </source>
</evidence>
<dbReference type="EMBL" id="JAGKHQ010000019">
    <property type="protein sequence ID" value="KAG7482658.1"/>
    <property type="molecule type" value="Genomic_DNA"/>
</dbReference>
<organism evidence="1 2">
    <name type="scientific">Solea senegalensis</name>
    <name type="common">Senegalese sole</name>
    <dbReference type="NCBI Taxonomy" id="28829"/>
    <lineage>
        <taxon>Eukaryota</taxon>
        <taxon>Metazoa</taxon>
        <taxon>Chordata</taxon>
        <taxon>Craniata</taxon>
        <taxon>Vertebrata</taxon>
        <taxon>Euteleostomi</taxon>
        <taxon>Actinopterygii</taxon>
        <taxon>Neopterygii</taxon>
        <taxon>Teleostei</taxon>
        <taxon>Neoteleostei</taxon>
        <taxon>Acanthomorphata</taxon>
        <taxon>Carangaria</taxon>
        <taxon>Pleuronectiformes</taxon>
        <taxon>Pleuronectoidei</taxon>
        <taxon>Soleidae</taxon>
        <taxon>Solea</taxon>
    </lineage>
</organism>
<dbReference type="Proteomes" id="UP000693946">
    <property type="component" value="Linkage Group LG7"/>
</dbReference>
<proteinExistence type="predicted"/>
<reference evidence="1 2" key="1">
    <citation type="journal article" date="2021" name="Sci. Rep.">
        <title>Chromosome anchoring in Senegalese sole (Solea senegalensis) reveals sex-associated markers and genome rearrangements in flatfish.</title>
        <authorList>
            <person name="Guerrero-Cozar I."/>
            <person name="Gomez-Garrido J."/>
            <person name="Berbel C."/>
            <person name="Martinez-Blanch J.F."/>
            <person name="Alioto T."/>
            <person name="Claros M.G."/>
            <person name="Gagnaire P.A."/>
            <person name="Manchado M."/>
        </authorList>
    </citation>
    <scope>NUCLEOTIDE SEQUENCE [LARGE SCALE GENOMIC DNA]</scope>
    <source>
        <strain evidence="1">Sse05_10M</strain>
    </source>
</reference>
<name>A0AAV6Q2J9_SOLSE</name>
<comment type="caution">
    <text evidence="1">The sequence shown here is derived from an EMBL/GenBank/DDBJ whole genome shotgun (WGS) entry which is preliminary data.</text>
</comment>
<evidence type="ECO:0000313" key="1">
    <source>
        <dbReference type="EMBL" id="KAG7482658.1"/>
    </source>
</evidence>
<dbReference type="AlphaFoldDB" id="A0AAV6Q2J9"/>
<keyword evidence="2" id="KW-1185">Reference proteome</keyword>
<accession>A0AAV6Q2J9</accession>
<sequence>MRKPTVPAEWPLYLKLLSKCAQIGLPWVKEGLSAGGDDDDDAALLSIQLCVSSWGGGAATNYTHT</sequence>
<protein>
    <submittedName>
        <fullName evidence="1">Uncharacterized protein</fullName>
    </submittedName>
</protein>